<gene>
    <name evidence="1" type="ORF">EDB81DRAFT_801989</name>
</gene>
<dbReference type="EMBL" id="JAGMUV010000013">
    <property type="protein sequence ID" value="KAH7136359.1"/>
    <property type="molecule type" value="Genomic_DNA"/>
</dbReference>
<dbReference type="OrthoDB" id="2951834at2759"/>
<dbReference type="Proteomes" id="UP000738349">
    <property type="component" value="Unassembled WGS sequence"/>
</dbReference>
<proteinExistence type="predicted"/>
<dbReference type="AlphaFoldDB" id="A0A9P9EBQ2"/>
<comment type="caution">
    <text evidence="1">The sequence shown here is derived from an EMBL/GenBank/DDBJ whole genome shotgun (WGS) entry which is preliminary data.</text>
</comment>
<reference evidence="1" key="1">
    <citation type="journal article" date="2021" name="Nat. Commun.">
        <title>Genetic determinants of endophytism in the Arabidopsis root mycobiome.</title>
        <authorList>
            <person name="Mesny F."/>
            <person name="Miyauchi S."/>
            <person name="Thiergart T."/>
            <person name="Pickel B."/>
            <person name="Atanasova L."/>
            <person name="Karlsson M."/>
            <person name="Huettel B."/>
            <person name="Barry K.W."/>
            <person name="Haridas S."/>
            <person name="Chen C."/>
            <person name="Bauer D."/>
            <person name="Andreopoulos W."/>
            <person name="Pangilinan J."/>
            <person name="LaButti K."/>
            <person name="Riley R."/>
            <person name="Lipzen A."/>
            <person name="Clum A."/>
            <person name="Drula E."/>
            <person name="Henrissat B."/>
            <person name="Kohler A."/>
            <person name="Grigoriev I.V."/>
            <person name="Martin F.M."/>
            <person name="Hacquard S."/>
        </authorList>
    </citation>
    <scope>NUCLEOTIDE SEQUENCE</scope>
    <source>
        <strain evidence="1">MPI-CAGE-AT-0147</strain>
    </source>
</reference>
<evidence type="ECO:0000313" key="1">
    <source>
        <dbReference type="EMBL" id="KAH7136359.1"/>
    </source>
</evidence>
<accession>A0A9P9EBQ2</accession>
<protein>
    <submittedName>
        <fullName evidence="1">Uncharacterized protein</fullName>
    </submittedName>
</protein>
<name>A0A9P9EBQ2_9HYPO</name>
<keyword evidence="2" id="KW-1185">Reference proteome</keyword>
<sequence>MAGECQHHARCASKPGPKWKQTTLTSELGLLTLSPPARPPPCRTPAPHVVRRIANVPRFRTTDPSLTTFLRFPAEIRIDIYRLLLKRSGEISYPICSVKQRLVAPECWCAGKKYPWIRHRLFPAILECCRIINREGIIVLYGENRFWLGCGCGWGPVVNSWEFARPNLESITMLSVGYITADSVDCQPSFAEKFRSFPRLKDLKVQIGLSAADWEAFLERESRSLQWIAKITFDITVADLKLFRILKRCCQGLGEESKRLTVKDGCFQEYQPPLERQGALLKGRRVKWEFTDSSSEYELVWNVCVFLE</sequence>
<evidence type="ECO:0000313" key="2">
    <source>
        <dbReference type="Proteomes" id="UP000738349"/>
    </source>
</evidence>
<organism evidence="1 2">
    <name type="scientific">Dactylonectria macrodidyma</name>
    <dbReference type="NCBI Taxonomy" id="307937"/>
    <lineage>
        <taxon>Eukaryota</taxon>
        <taxon>Fungi</taxon>
        <taxon>Dikarya</taxon>
        <taxon>Ascomycota</taxon>
        <taxon>Pezizomycotina</taxon>
        <taxon>Sordariomycetes</taxon>
        <taxon>Hypocreomycetidae</taxon>
        <taxon>Hypocreales</taxon>
        <taxon>Nectriaceae</taxon>
        <taxon>Dactylonectria</taxon>
    </lineage>
</organism>